<dbReference type="Pfam" id="PF04542">
    <property type="entry name" value="Sigma70_r2"/>
    <property type="match status" value="1"/>
</dbReference>
<evidence type="ECO:0000256" key="1">
    <source>
        <dbReference type="ARBA" id="ARBA00010641"/>
    </source>
</evidence>
<feature type="compositionally biased region" description="Low complexity" evidence="6">
    <location>
        <begin position="345"/>
        <end position="357"/>
    </location>
</feature>
<protein>
    <recommendedName>
        <fullName evidence="13">Sigma-70 family RNA polymerase sigma factor</fullName>
    </recommendedName>
</protein>
<sequence>MADDHDSAAADARSDLQLIRAVRAGDTDAYATLYSRHEGAARRLARTLDSRPSEVDELVAESFTRVLAVLRGGLGPRAAFRTYLLTTVRNVFYDETRRTRRIELVDDLAGHDPGEPFTDPAVRDLEQAMVARAFAALPERWRLVLWHTEVEGDPPATVARLLGVRPNTVSALAYRARERLRQNYLREHAAARTDDTCRWVADRLGAYVRSGLSRREKGDVESHLSGCRACHLLFVELGDVNAGLGAVLAPAVVGTSAAGGYLSTGTGAPAALWNRVRRMARRRVSQLVAAGLVLVALAAVALALTGSPGPVAGPEQPAPVPPVGPQDPGQTTGPTPGPSDPTPTAPGTVPGQPPDGSDGPDGPGAAGGTSPGAAGPGRPGAVAVALAPVGTLVRGRSAMLSMTVTHRGAPGGGGGRLPGTFRAGLVGPTGPLSTRVTLPSGIRLRAGAAGDGWTCTAGTSGTCRRGPLSPASSSTAYLPVTVAGTAQGGTVRITLDTPGLPTQTGSAQLAVADTGLSAVFAGTVPARLVAAGNSLLSCPDLDPTCRAARAGRPALGRVDNGHYLMTRYAAPGAPTGAPDGGMASGATVRPTGRVVWAGLYWAGTGRPPASPTAYVRTPGGSRYRPVRASRVDTFPTSLAGRRGYQAFADVTRIARTADSGTWWVGLDRGAFVGGIGAFGGWSLVAVVADGGPPRTVAVLDGAVMLRPGGSASVPLPGTPGADAQIGFVGWETDRAIVGDRLDINAGPADQANPDNTAASRADGTAAGWNTFGTDARVLRTRLPSDRPAVVTARTDRDAWLLGTIAISAKVPAG</sequence>
<gene>
    <name evidence="11" type="ORF">Pma05_44150</name>
</gene>
<evidence type="ECO:0000256" key="6">
    <source>
        <dbReference type="SAM" id="MobiDB-lite"/>
    </source>
</evidence>
<dbReference type="InterPro" id="IPR007627">
    <property type="entry name" value="RNA_pol_sigma70_r2"/>
</dbReference>
<name>A0ABQ4ET71_9ACTN</name>
<dbReference type="Pfam" id="PF08281">
    <property type="entry name" value="Sigma70_r4_2"/>
    <property type="match status" value="1"/>
</dbReference>
<keyword evidence="5" id="KW-0804">Transcription</keyword>
<dbReference type="Proteomes" id="UP000621500">
    <property type="component" value="Unassembled WGS sequence"/>
</dbReference>
<evidence type="ECO:0000256" key="7">
    <source>
        <dbReference type="SAM" id="Phobius"/>
    </source>
</evidence>
<evidence type="ECO:0000256" key="2">
    <source>
        <dbReference type="ARBA" id="ARBA00023015"/>
    </source>
</evidence>
<proteinExistence type="inferred from homology"/>
<dbReference type="SUPFAM" id="SSF88659">
    <property type="entry name" value="Sigma3 and sigma4 domains of RNA polymerase sigma factors"/>
    <property type="match status" value="1"/>
</dbReference>
<comment type="caution">
    <text evidence="11">The sequence shown here is derived from an EMBL/GenBank/DDBJ whole genome shotgun (WGS) entry which is preliminary data.</text>
</comment>
<dbReference type="Gene3D" id="1.10.10.1320">
    <property type="entry name" value="Anti-sigma factor, zinc-finger domain"/>
    <property type="match status" value="1"/>
</dbReference>
<feature type="domain" description="RNA polymerase sigma-70 region 2" evidence="8">
    <location>
        <begin position="33"/>
        <end position="101"/>
    </location>
</feature>
<evidence type="ECO:0000313" key="11">
    <source>
        <dbReference type="EMBL" id="GIG97842.1"/>
    </source>
</evidence>
<keyword evidence="4" id="KW-0238">DNA-binding</keyword>
<dbReference type="EMBL" id="BONX01000030">
    <property type="protein sequence ID" value="GIG97842.1"/>
    <property type="molecule type" value="Genomic_DNA"/>
</dbReference>
<keyword evidence="7" id="KW-0472">Membrane</keyword>
<dbReference type="Gene3D" id="1.10.10.10">
    <property type="entry name" value="Winged helix-like DNA-binding domain superfamily/Winged helix DNA-binding domain"/>
    <property type="match status" value="1"/>
</dbReference>
<keyword evidence="2" id="KW-0805">Transcription regulation</keyword>
<comment type="similarity">
    <text evidence="1">Belongs to the sigma-70 factor family. ECF subfamily.</text>
</comment>
<evidence type="ECO:0000256" key="5">
    <source>
        <dbReference type="ARBA" id="ARBA00023163"/>
    </source>
</evidence>
<reference evidence="11 12" key="1">
    <citation type="submission" date="2021-01" db="EMBL/GenBank/DDBJ databases">
        <title>Whole genome shotgun sequence of Plantactinospora mayteni NBRC 109088.</title>
        <authorList>
            <person name="Komaki H."/>
            <person name="Tamura T."/>
        </authorList>
    </citation>
    <scope>NUCLEOTIDE SEQUENCE [LARGE SCALE GENOMIC DNA]</scope>
    <source>
        <strain evidence="11 12">NBRC 109088</strain>
    </source>
</reference>
<accession>A0ABQ4ET71</accession>
<dbReference type="InterPro" id="IPR013249">
    <property type="entry name" value="RNA_pol_sigma70_r4_t2"/>
</dbReference>
<evidence type="ECO:0000256" key="3">
    <source>
        <dbReference type="ARBA" id="ARBA00023082"/>
    </source>
</evidence>
<dbReference type="SUPFAM" id="SSF88946">
    <property type="entry name" value="Sigma2 domain of RNA polymerase sigma factors"/>
    <property type="match status" value="1"/>
</dbReference>
<evidence type="ECO:0000313" key="12">
    <source>
        <dbReference type="Proteomes" id="UP000621500"/>
    </source>
</evidence>
<dbReference type="InterPro" id="IPR013325">
    <property type="entry name" value="RNA_pol_sigma_r2"/>
</dbReference>
<dbReference type="InterPro" id="IPR041916">
    <property type="entry name" value="Anti_sigma_zinc_sf"/>
</dbReference>
<keyword evidence="7" id="KW-1133">Transmembrane helix</keyword>
<feature type="compositionally biased region" description="Pro residues" evidence="6">
    <location>
        <begin position="316"/>
        <end position="325"/>
    </location>
</feature>
<evidence type="ECO:0000256" key="4">
    <source>
        <dbReference type="ARBA" id="ARBA00023125"/>
    </source>
</evidence>
<evidence type="ECO:0008006" key="13">
    <source>
        <dbReference type="Google" id="ProtNLM"/>
    </source>
</evidence>
<organism evidence="11 12">
    <name type="scientific">Plantactinospora mayteni</name>
    <dbReference type="NCBI Taxonomy" id="566021"/>
    <lineage>
        <taxon>Bacteria</taxon>
        <taxon>Bacillati</taxon>
        <taxon>Actinomycetota</taxon>
        <taxon>Actinomycetes</taxon>
        <taxon>Micromonosporales</taxon>
        <taxon>Micromonosporaceae</taxon>
        <taxon>Plantactinospora</taxon>
    </lineage>
</organism>
<feature type="transmembrane region" description="Helical" evidence="7">
    <location>
        <begin position="284"/>
        <end position="304"/>
    </location>
</feature>
<keyword evidence="3" id="KW-0731">Sigma factor</keyword>
<evidence type="ECO:0000259" key="9">
    <source>
        <dbReference type="Pfam" id="PF08281"/>
    </source>
</evidence>
<feature type="domain" description="Putative zinc-finger" evidence="10">
    <location>
        <begin position="197"/>
        <end position="231"/>
    </location>
</feature>
<feature type="domain" description="RNA polymerase sigma factor 70 region 4 type 2" evidence="9">
    <location>
        <begin position="129"/>
        <end position="180"/>
    </location>
</feature>
<dbReference type="PANTHER" id="PTHR43133">
    <property type="entry name" value="RNA POLYMERASE ECF-TYPE SIGMA FACTO"/>
    <property type="match status" value="1"/>
</dbReference>
<feature type="compositionally biased region" description="Gly residues" evidence="6">
    <location>
        <begin position="359"/>
        <end position="378"/>
    </location>
</feature>
<dbReference type="Gene3D" id="1.10.1740.10">
    <property type="match status" value="1"/>
</dbReference>
<dbReference type="RefSeq" id="WP_239312831.1">
    <property type="nucleotide sequence ID" value="NZ_BONX01000030.1"/>
</dbReference>
<dbReference type="InterPro" id="IPR013324">
    <property type="entry name" value="RNA_pol_sigma_r3/r4-like"/>
</dbReference>
<feature type="compositionally biased region" description="Pro residues" evidence="6">
    <location>
        <begin position="335"/>
        <end position="344"/>
    </location>
</feature>
<evidence type="ECO:0000259" key="10">
    <source>
        <dbReference type="Pfam" id="PF13490"/>
    </source>
</evidence>
<dbReference type="InterPro" id="IPR014284">
    <property type="entry name" value="RNA_pol_sigma-70_dom"/>
</dbReference>
<dbReference type="InterPro" id="IPR036388">
    <property type="entry name" value="WH-like_DNA-bd_sf"/>
</dbReference>
<evidence type="ECO:0000259" key="8">
    <source>
        <dbReference type="Pfam" id="PF04542"/>
    </source>
</evidence>
<dbReference type="InterPro" id="IPR027383">
    <property type="entry name" value="Znf_put"/>
</dbReference>
<keyword evidence="7" id="KW-0812">Transmembrane</keyword>
<dbReference type="Pfam" id="PF13490">
    <property type="entry name" value="zf-HC2"/>
    <property type="match status" value="1"/>
</dbReference>
<dbReference type="InterPro" id="IPR039425">
    <property type="entry name" value="RNA_pol_sigma-70-like"/>
</dbReference>
<dbReference type="NCBIfam" id="TIGR02937">
    <property type="entry name" value="sigma70-ECF"/>
    <property type="match status" value="1"/>
</dbReference>
<dbReference type="PANTHER" id="PTHR43133:SF8">
    <property type="entry name" value="RNA POLYMERASE SIGMA FACTOR HI_1459-RELATED"/>
    <property type="match status" value="1"/>
</dbReference>
<keyword evidence="12" id="KW-1185">Reference proteome</keyword>
<feature type="region of interest" description="Disordered" evidence="6">
    <location>
        <begin position="311"/>
        <end position="379"/>
    </location>
</feature>